<feature type="region of interest" description="Disordered" evidence="1">
    <location>
        <begin position="380"/>
        <end position="399"/>
    </location>
</feature>
<reference evidence="2 3" key="1">
    <citation type="journal article" date="2021" name="Environ. Microbiol.">
        <title>Gene family expansions and transcriptome signatures uncover fungal adaptations to wood decay.</title>
        <authorList>
            <person name="Hage H."/>
            <person name="Miyauchi S."/>
            <person name="Viragh M."/>
            <person name="Drula E."/>
            <person name="Min B."/>
            <person name="Chaduli D."/>
            <person name="Navarro D."/>
            <person name="Favel A."/>
            <person name="Norest M."/>
            <person name="Lesage-Meessen L."/>
            <person name="Balint B."/>
            <person name="Merenyi Z."/>
            <person name="de Eugenio L."/>
            <person name="Morin E."/>
            <person name="Martinez A.T."/>
            <person name="Baldrian P."/>
            <person name="Stursova M."/>
            <person name="Martinez M.J."/>
            <person name="Novotny C."/>
            <person name="Magnuson J.K."/>
            <person name="Spatafora J.W."/>
            <person name="Maurice S."/>
            <person name="Pangilinan J."/>
            <person name="Andreopoulos W."/>
            <person name="LaButti K."/>
            <person name="Hundley H."/>
            <person name="Na H."/>
            <person name="Kuo A."/>
            <person name="Barry K."/>
            <person name="Lipzen A."/>
            <person name="Henrissat B."/>
            <person name="Riley R."/>
            <person name="Ahrendt S."/>
            <person name="Nagy L.G."/>
            <person name="Grigoriev I.V."/>
            <person name="Martin F."/>
            <person name="Rosso M.N."/>
        </authorList>
    </citation>
    <scope>NUCLEOTIDE SEQUENCE [LARGE SCALE GENOMIC DNA]</scope>
    <source>
        <strain evidence="2 3">CIRM-BRFM 1785</strain>
    </source>
</reference>
<dbReference type="GeneID" id="72002541"/>
<accession>A0ABQ8K3N9</accession>
<feature type="region of interest" description="Disordered" evidence="1">
    <location>
        <begin position="420"/>
        <end position="458"/>
    </location>
</feature>
<evidence type="ECO:0000256" key="1">
    <source>
        <dbReference type="SAM" id="MobiDB-lite"/>
    </source>
</evidence>
<gene>
    <name evidence="2" type="ORF">C8Q71DRAFT_726957</name>
</gene>
<keyword evidence="3" id="KW-1185">Reference proteome</keyword>
<protein>
    <recommendedName>
        <fullName evidence="4">Zn(2)-C6 fungal-type domain-containing protein</fullName>
    </recommendedName>
</protein>
<dbReference type="Proteomes" id="UP000814176">
    <property type="component" value="Unassembled WGS sequence"/>
</dbReference>
<evidence type="ECO:0008006" key="4">
    <source>
        <dbReference type="Google" id="ProtNLM"/>
    </source>
</evidence>
<evidence type="ECO:0000313" key="2">
    <source>
        <dbReference type="EMBL" id="KAH9831489.1"/>
    </source>
</evidence>
<dbReference type="EMBL" id="JADCUA010000026">
    <property type="protein sequence ID" value="KAH9831489.1"/>
    <property type="molecule type" value="Genomic_DNA"/>
</dbReference>
<proteinExistence type="predicted"/>
<organism evidence="2 3">
    <name type="scientific">Rhodofomes roseus</name>
    <dbReference type="NCBI Taxonomy" id="34475"/>
    <lineage>
        <taxon>Eukaryota</taxon>
        <taxon>Fungi</taxon>
        <taxon>Dikarya</taxon>
        <taxon>Basidiomycota</taxon>
        <taxon>Agaricomycotina</taxon>
        <taxon>Agaricomycetes</taxon>
        <taxon>Polyporales</taxon>
        <taxon>Rhodofomes</taxon>
    </lineage>
</organism>
<sequence>MVGTLTLGDFCCLQAAGFIGLPDYAPDHIDNHVLSGLDATFRSLVESPFDWHAIGNIAFHIVTNDTFMESLNTWIVEQGGEVQLPPWLEEFREWQYAPEEALSISSQDPSLRRRLITAGLWNDQSLLDERESKWTSNGWMSSSLGHFIDLGIAYQPEVRLAEWLAKHPEVECFPRAWCMSEDEDRSLNPQAFLDIEAEEDFEMQDDKEEPEEFEDEGEEVESNPEILVEGSVGTDEWYLNSRGQFFMSGKIFPETNSGDDRCLQCRKLGFTECIRQFSGSSCLNCRDRKVKCNLSGGVPGSRYHYIFKECKQVGFDLLHNRFVDPPSVDIPATPESITSALPPPSTATGTSRSSRRNLINEVGVADADIPVVLSMLRQQLTAQPDASSSGAGPGPSSQQHVNLQILNVLERINNRLDCMDEDIPVRRSVKKNKSRGKSKGTGKGKGRARDDMEDDADE</sequence>
<evidence type="ECO:0000313" key="3">
    <source>
        <dbReference type="Proteomes" id="UP000814176"/>
    </source>
</evidence>
<feature type="compositionally biased region" description="Basic residues" evidence="1">
    <location>
        <begin position="427"/>
        <end position="446"/>
    </location>
</feature>
<feature type="compositionally biased region" description="Low complexity" evidence="1">
    <location>
        <begin position="382"/>
        <end position="399"/>
    </location>
</feature>
<feature type="region of interest" description="Disordered" evidence="1">
    <location>
        <begin position="201"/>
        <end position="223"/>
    </location>
</feature>
<dbReference type="RefSeq" id="XP_047774616.1">
    <property type="nucleotide sequence ID" value="XM_047921809.1"/>
</dbReference>
<feature type="compositionally biased region" description="Acidic residues" evidence="1">
    <location>
        <begin position="201"/>
        <end position="222"/>
    </location>
</feature>
<feature type="region of interest" description="Disordered" evidence="1">
    <location>
        <begin position="333"/>
        <end position="355"/>
    </location>
</feature>
<name>A0ABQ8K3N9_9APHY</name>
<comment type="caution">
    <text evidence="2">The sequence shown here is derived from an EMBL/GenBank/DDBJ whole genome shotgun (WGS) entry which is preliminary data.</text>
</comment>